<dbReference type="EMBL" id="JACJSG010000062">
    <property type="protein sequence ID" value="MBD2504899.1"/>
    <property type="molecule type" value="Genomic_DNA"/>
</dbReference>
<reference evidence="1 2" key="1">
    <citation type="journal article" date="2020" name="ISME J.">
        <title>Comparative genomics reveals insights into cyanobacterial evolution and habitat adaptation.</title>
        <authorList>
            <person name="Chen M.Y."/>
            <person name="Teng W.K."/>
            <person name="Zhao L."/>
            <person name="Hu C.X."/>
            <person name="Zhou Y.K."/>
            <person name="Han B.P."/>
            <person name="Song L.R."/>
            <person name="Shu W.S."/>
        </authorList>
    </citation>
    <scope>NUCLEOTIDE SEQUENCE [LARGE SCALE GENOMIC DNA]</scope>
    <source>
        <strain evidence="1 2">FACHB-119</strain>
    </source>
</reference>
<keyword evidence="2" id="KW-1185">Reference proteome</keyword>
<comment type="caution">
    <text evidence="1">The sequence shown here is derived from an EMBL/GenBank/DDBJ whole genome shotgun (WGS) entry which is preliminary data.</text>
</comment>
<proteinExistence type="predicted"/>
<dbReference type="Proteomes" id="UP000661112">
    <property type="component" value="Unassembled WGS sequence"/>
</dbReference>
<evidence type="ECO:0000313" key="2">
    <source>
        <dbReference type="Proteomes" id="UP000661112"/>
    </source>
</evidence>
<accession>A0ABR8DCN6</accession>
<gene>
    <name evidence="1" type="ORF">H6G83_30595</name>
</gene>
<sequence length="74" mass="8733">MKDIDLGDRMKETEFSLSELIIYYWQKLSLITDQHHRANPSIKEFAEVSRCPQKWKAFDIAVELHRNGSKPWVG</sequence>
<evidence type="ECO:0000313" key="1">
    <source>
        <dbReference type="EMBL" id="MBD2504899.1"/>
    </source>
</evidence>
<dbReference type="RefSeq" id="WP_190479143.1">
    <property type="nucleotide sequence ID" value="NZ_JACJSG010000062.1"/>
</dbReference>
<protein>
    <submittedName>
        <fullName evidence="1">Uncharacterized protein</fullName>
    </submittedName>
</protein>
<name>A0ABR8DCN6_9NOST</name>
<organism evidence="1 2">
    <name type="scientific">Anabaena azotica FACHB-119</name>
    <dbReference type="NCBI Taxonomy" id="947527"/>
    <lineage>
        <taxon>Bacteria</taxon>
        <taxon>Bacillati</taxon>
        <taxon>Cyanobacteriota</taxon>
        <taxon>Cyanophyceae</taxon>
        <taxon>Nostocales</taxon>
        <taxon>Nostocaceae</taxon>
        <taxon>Anabaena</taxon>
        <taxon>Anabaena azotica</taxon>
    </lineage>
</organism>